<keyword evidence="2" id="KW-0520">NAD</keyword>
<dbReference type="GO" id="GO:0016616">
    <property type="term" value="F:oxidoreductase activity, acting on the CH-OH group of donors, NAD or NADP as acceptor"/>
    <property type="evidence" value="ECO:0007669"/>
    <property type="project" value="TreeGrafter"/>
</dbReference>
<dbReference type="InterPro" id="IPR008927">
    <property type="entry name" value="6-PGluconate_DH-like_C_sf"/>
</dbReference>
<dbReference type="Pfam" id="PF03446">
    <property type="entry name" value="NAD_binding_2"/>
    <property type="match status" value="1"/>
</dbReference>
<dbReference type="InterPro" id="IPR013328">
    <property type="entry name" value="6PGD_dom2"/>
</dbReference>
<feature type="active site" evidence="3">
    <location>
        <position position="170"/>
    </location>
</feature>
<dbReference type="InterPro" id="IPR036291">
    <property type="entry name" value="NAD(P)-bd_dom_sf"/>
</dbReference>
<dbReference type="Gene3D" id="1.10.1040.10">
    <property type="entry name" value="N-(1-d-carboxylethyl)-l-norvaline Dehydrogenase, domain 2"/>
    <property type="match status" value="1"/>
</dbReference>
<feature type="domain" description="3-hydroxyisobutyrate dehydrogenase-like NAD-binding" evidence="5">
    <location>
        <begin position="164"/>
        <end position="281"/>
    </location>
</feature>
<evidence type="ECO:0000313" key="7">
    <source>
        <dbReference type="Proteomes" id="UP000216885"/>
    </source>
</evidence>
<dbReference type="OrthoDB" id="9777604at2"/>
<evidence type="ECO:0000259" key="4">
    <source>
        <dbReference type="Pfam" id="PF03446"/>
    </source>
</evidence>
<dbReference type="PANTHER" id="PTHR22981">
    <property type="entry name" value="3-HYDROXYISOBUTYRATE DEHYDROGENASE-RELATED"/>
    <property type="match status" value="1"/>
</dbReference>
<sequence length="297" mass="31619">MNIGFVGLGRMGFSLARSLVNKGEKVCVFDLNEDAAKKLEAQGAQRARTVADLCKQSDVVFTMLPGPKQVKEVALGAEGIINNIPRGAIYIDMSTVDVDTVDMLSQAFTAKGIAFGDAPVGRLAMHADTGESLFMLGIDSQHLPQVEPVLYKMGTTVYHCGAAGTGTRTKLINNMMVLCYCQINSEALVLAQSLGLDLNNTFNVLTSTTASNGQLKQKWPEKVLKGDLSPGFDLALGYKDISLASNAGASSQIALPVCDTTKNIFRMALAAGKAGQDTSCLTDFWAEVNNCAKPRLS</sequence>
<keyword evidence="1" id="KW-0560">Oxidoreductase</keyword>
<protein>
    <submittedName>
        <fullName evidence="6">3-hydroxyisobutyrate dehydrogenase</fullName>
    </submittedName>
</protein>
<dbReference type="GO" id="GO:0050661">
    <property type="term" value="F:NADP binding"/>
    <property type="evidence" value="ECO:0007669"/>
    <property type="project" value="InterPro"/>
</dbReference>
<dbReference type="PIRSF" id="PIRSF000103">
    <property type="entry name" value="HIBADH"/>
    <property type="match status" value="1"/>
</dbReference>
<comment type="caution">
    <text evidence="6">The sequence shown here is derived from an EMBL/GenBank/DDBJ whole genome shotgun (WGS) entry which is preliminary data.</text>
</comment>
<reference evidence="6 7" key="1">
    <citation type="submission" date="2017-05" db="EMBL/GenBank/DDBJ databases">
        <title>Complete and WGS of Bordetella genogroups.</title>
        <authorList>
            <person name="Spilker T."/>
            <person name="LiPuma J."/>
        </authorList>
    </citation>
    <scope>NUCLEOTIDE SEQUENCE [LARGE SCALE GENOMIC DNA]</scope>
    <source>
        <strain evidence="6 7">AU9919</strain>
    </source>
</reference>
<organism evidence="6 7">
    <name type="scientific">Bordetella genomosp. 4</name>
    <dbReference type="NCBI Taxonomy" id="463044"/>
    <lineage>
        <taxon>Bacteria</taxon>
        <taxon>Pseudomonadati</taxon>
        <taxon>Pseudomonadota</taxon>
        <taxon>Betaproteobacteria</taxon>
        <taxon>Burkholderiales</taxon>
        <taxon>Alcaligenaceae</taxon>
        <taxon>Bordetella</taxon>
    </lineage>
</organism>
<dbReference type="Proteomes" id="UP000216885">
    <property type="component" value="Unassembled WGS sequence"/>
</dbReference>
<dbReference type="InterPro" id="IPR029154">
    <property type="entry name" value="HIBADH-like_NADP-bd"/>
</dbReference>
<name>A0A261U3T8_9BORD</name>
<accession>A0A261U3T8</accession>
<evidence type="ECO:0000256" key="1">
    <source>
        <dbReference type="ARBA" id="ARBA00023002"/>
    </source>
</evidence>
<evidence type="ECO:0000259" key="5">
    <source>
        <dbReference type="Pfam" id="PF14833"/>
    </source>
</evidence>
<dbReference type="EMBL" id="NEVQ01000013">
    <property type="protein sequence ID" value="OZI56626.1"/>
    <property type="molecule type" value="Genomic_DNA"/>
</dbReference>
<dbReference type="GO" id="GO:0051287">
    <property type="term" value="F:NAD binding"/>
    <property type="evidence" value="ECO:0007669"/>
    <property type="project" value="InterPro"/>
</dbReference>
<gene>
    <name evidence="6" type="ORF">CAL20_14535</name>
</gene>
<proteinExistence type="predicted"/>
<feature type="domain" description="6-phosphogluconate dehydrogenase NADP-binding" evidence="4">
    <location>
        <begin position="2"/>
        <end position="161"/>
    </location>
</feature>
<evidence type="ECO:0000256" key="2">
    <source>
        <dbReference type="ARBA" id="ARBA00023027"/>
    </source>
</evidence>
<keyword evidence="7" id="KW-1185">Reference proteome</keyword>
<dbReference type="InterPro" id="IPR015815">
    <property type="entry name" value="HIBADH-related"/>
</dbReference>
<dbReference type="RefSeq" id="WP_094821833.1">
    <property type="nucleotide sequence ID" value="NZ_NEVO01000008.1"/>
</dbReference>
<dbReference type="Gene3D" id="3.40.50.720">
    <property type="entry name" value="NAD(P)-binding Rossmann-like Domain"/>
    <property type="match status" value="1"/>
</dbReference>
<dbReference type="InterPro" id="IPR006115">
    <property type="entry name" value="6PGDH_NADP-bd"/>
</dbReference>
<dbReference type="AlphaFoldDB" id="A0A261U3T8"/>
<dbReference type="PANTHER" id="PTHR22981:SF7">
    <property type="entry name" value="3-HYDROXYISOBUTYRATE DEHYDROGENASE, MITOCHONDRIAL"/>
    <property type="match status" value="1"/>
</dbReference>
<dbReference type="Pfam" id="PF14833">
    <property type="entry name" value="NAD_binding_11"/>
    <property type="match status" value="1"/>
</dbReference>
<evidence type="ECO:0000313" key="6">
    <source>
        <dbReference type="EMBL" id="OZI56626.1"/>
    </source>
</evidence>
<dbReference type="SUPFAM" id="SSF48179">
    <property type="entry name" value="6-phosphogluconate dehydrogenase C-terminal domain-like"/>
    <property type="match status" value="1"/>
</dbReference>
<evidence type="ECO:0000256" key="3">
    <source>
        <dbReference type="PIRSR" id="PIRSR000103-1"/>
    </source>
</evidence>
<dbReference type="SUPFAM" id="SSF51735">
    <property type="entry name" value="NAD(P)-binding Rossmann-fold domains"/>
    <property type="match status" value="1"/>
</dbReference>